<feature type="signal peptide" evidence="1">
    <location>
        <begin position="1"/>
        <end position="22"/>
    </location>
</feature>
<dbReference type="STRING" id="582402.Hbal_3000"/>
<dbReference type="Pfam" id="PF06940">
    <property type="entry name" value="DUF1287"/>
    <property type="match status" value="1"/>
</dbReference>
<reference evidence="3" key="1">
    <citation type="journal article" date="2011" name="J. Bacteriol.">
        <title>Genome sequences of eight morphologically diverse alphaproteobacteria.</title>
        <authorList>
            <consortium name="US DOE Joint Genome Institute"/>
            <person name="Brown P.J."/>
            <person name="Kysela D.T."/>
            <person name="Buechlein A."/>
            <person name="Hemmerich C."/>
            <person name="Brun Y.V."/>
        </authorList>
    </citation>
    <scope>NUCLEOTIDE SEQUENCE [LARGE SCALE GENOMIC DNA]</scope>
    <source>
        <strain evidence="3">ATCC 49814 / DSM 5838 / IFAM 1418</strain>
    </source>
</reference>
<dbReference type="HOGENOM" id="CLU_079833_2_0_5"/>
<keyword evidence="3" id="KW-1185">Reference proteome</keyword>
<evidence type="ECO:0000313" key="3">
    <source>
        <dbReference type="Proteomes" id="UP000002745"/>
    </source>
</evidence>
<dbReference type="EMBL" id="CP001678">
    <property type="protein sequence ID" value="ACT60668.1"/>
    <property type="molecule type" value="Genomic_DNA"/>
</dbReference>
<feature type="chain" id="PRO_5002974274" description="DUF1287 domain-containing protein" evidence="1">
    <location>
        <begin position="23"/>
        <end position="205"/>
    </location>
</feature>
<evidence type="ECO:0000313" key="2">
    <source>
        <dbReference type="EMBL" id="ACT60668.1"/>
    </source>
</evidence>
<organism evidence="2 3">
    <name type="scientific">Hirschia baltica (strain ATCC 49814 / DSM 5838 / IFAM 1418)</name>
    <dbReference type="NCBI Taxonomy" id="582402"/>
    <lineage>
        <taxon>Bacteria</taxon>
        <taxon>Pseudomonadati</taxon>
        <taxon>Pseudomonadota</taxon>
        <taxon>Alphaproteobacteria</taxon>
        <taxon>Hyphomonadales</taxon>
        <taxon>Hyphomonadaceae</taxon>
        <taxon>Hirschia</taxon>
    </lineage>
</organism>
<dbReference type="KEGG" id="hba:Hbal_3000"/>
<name>C6XRQ8_HIRBI</name>
<dbReference type="AlphaFoldDB" id="C6XRQ8"/>
<accession>C6XRQ8</accession>
<gene>
    <name evidence="2" type="ordered locus">Hbal_3000</name>
</gene>
<dbReference type="eggNOG" id="COG3738">
    <property type="taxonomic scope" value="Bacteria"/>
</dbReference>
<proteinExistence type="predicted"/>
<dbReference type="RefSeq" id="WP_015828818.1">
    <property type="nucleotide sequence ID" value="NC_012982.1"/>
</dbReference>
<evidence type="ECO:0000256" key="1">
    <source>
        <dbReference type="SAM" id="SignalP"/>
    </source>
</evidence>
<evidence type="ECO:0008006" key="4">
    <source>
        <dbReference type="Google" id="ProtNLM"/>
    </source>
</evidence>
<protein>
    <recommendedName>
        <fullName evidence="4">DUF1287 domain-containing protein</fullName>
    </recommendedName>
</protein>
<sequence>MRYPAPLFATILPLAFASSSFAQVSDIEFGKRLSSSAIERTHHSVTYDPAYARLDYPNGDVAPDKGVCADVVIRALRTLDIDLQKLIHEDMKANFDAYPQRWGLKRTDRNIDHRRVPNIEAYLSRHGMRLSPSENPSDYQAGDIVAWNLSGHGRGWMPHIGIVTDQKARDGTPLIVHNIGAGPQLESVLFNWPITGRYRPKRSQF</sequence>
<keyword evidence="1" id="KW-0732">Signal</keyword>
<dbReference type="Proteomes" id="UP000002745">
    <property type="component" value="Chromosome"/>
</dbReference>
<dbReference type="PIRSF" id="PIRSF011444">
    <property type="entry name" value="DUF1287"/>
    <property type="match status" value="1"/>
</dbReference>
<dbReference type="OrthoDB" id="114026at2"/>
<dbReference type="InterPro" id="IPR009706">
    <property type="entry name" value="DUF1287"/>
</dbReference>